<evidence type="ECO:0000256" key="1">
    <source>
        <dbReference type="ARBA" id="ARBA00004141"/>
    </source>
</evidence>
<gene>
    <name evidence="6" type="ORF">DdX_03780</name>
</gene>
<keyword evidence="2 5" id="KW-0812">Transmembrane</keyword>
<evidence type="ECO:0000256" key="5">
    <source>
        <dbReference type="RuleBase" id="RU004379"/>
    </source>
</evidence>
<protein>
    <submittedName>
        <fullName evidence="6">Inhibitor of apoptosis-promoting bax1 domain-containing protein</fullName>
    </submittedName>
</protein>
<keyword evidence="4 5" id="KW-0472">Membrane</keyword>
<feature type="transmembrane region" description="Helical" evidence="5">
    <location>
        <begin position="146"/>
        <end position="165"/>
    </location>
</feature>
<comment type="similarity">
    <text evidence="5">Belongs to the BI1 family.</text>
</comment>
<evidence type="ECO:0000313" key="7">
    <source>
        <dbReference type="Proteomes" id="UP001201812"/>
    </source>
</evidence>
<feature type="transmembrane region" description="Helical" evidence="5">
    <location>
        <begin position="59"/>
        <end position="77"/>
    </location>
</feature>
<comment type="subcellular location">
    <subcellularLocation>
        <location evidence="1">Membrane</location>
        <topology evidence="1">Multi-pass membrane protein</topology>
    </subcellularLocation>
</comment>
<dbReference type="GO" id="GO:0016020">
    <property type="term" value="C:membrane"/>
    <property type="evidence" value="ECO:0007669"/>
    <property type="project" value="UniProtKB-SubCell"/>
</dbReference>
<evidence type="ECO:0000313" key="6">
    <source>
        <dbReference type="EMBL" id="KAI1723616.1"/>
    </source>
</evidence>
<keyword evidence="7" id="KW-1185">Reference proteome</keyword>
<feature type="transmembrane region" description="Helical" evidence="5">
    <location>
        <begin position="32"/>
        <end position="53"/>
    </location>
</feature>
<name>A0AAD4N9E9_9BILA</name>
<proteinExistence type="inferred from homology"/>
<evidence type="ECO:0000256" key="2">
    <source>
        <dbReference type="ARBA" id="ARBA00022692"/>
    </source>
</evidence>
<sequence length="174" mass="19929">MDNFRPWIVLSSLFGSLILLFAMFVHAHTVPLNYFLLGGWTILQAITIGSVVTFYDVEVVIQAVLLTAVVVVGLFIYTLQSKRDFQKHYAVITSLSLVFLMAMAMQMILMSPMVNFLMSMFGAALFSIYLVFDIDMIMHHYSEEDYIIACISIYMDIMGLFLRILEILNELNRN</sequence>
<dbReference type="AlphaFoldDB" id="A0AAD4N9E9"/>
<feature type="transmembrane region" description="Helical" evidence="5">
    <location>
        <begin position="6"/>
        <end position="25"/>
    </location>
</feature>
<feature type="transmembrane region" description="Helical" evidence="5">
    <location>
        <begin position="89"/>
        <end position="110"/>
    </location>
</feature>
<evidence type="ECO:0000256" key="3">
    <source>
        <dbReference type="ARBA" id="ARBA00022989"/>
    </source>
</evidence>
<dbReference type="GO" id="GO:0043066">
    <property type="term" value="P:negative regulation of apoptotic process"/>
    <property type="evidence" value="ECO:0007669"/>
    <property type="project" value="TreeGrafter"/>
</dbReference>
<feature type="transmembrane region" description="Helical" evidence="5">
    <location>
        <begin position="116"/>
        <end position="134"/>
    </location>
</feature>
<dbReference type="Proteomes" id="UP001201812">
    <property type="component" value="Unassembled WGS sequence"/>
</dbReference>
<comment type="caution">
    <text evidence="6">The sequence shown here is derived from an EMBL/GenBank/DDBJ whole genome shotgun (WGS) entry which is preliminary data.</text>
</comment>
<dbReference type="Pfam" id="PF01027">
    <property type="entry name" value="Bax1-I"/>
    <property type="match status" value="1"/>
</dbReference>
<accession>A0AAD4N9E9</accession>
<organism evidence="6 7">
    <name type="scientific">Ditylenchus destructor</name>
    <dbReference type="NCBI Taxonomy" id="166010"/>
    <lineage>
        <taxon>Eukaryota</taxon>
        <taxon>Metazoa</taxon>
        <taxon>Ecdysozoa</taxon>
        <taxon>Nematoda</taxon>
        <taxon>Chromadorea</taxon>
        <taxon>Rhabditida</taxon>
        <taxon>Tylenchina</taxon>
        <taxon>Tylenchomorpha</taxon>
        <taxon>Sphaerularioidea</taxon>
        <taxon>Anguinidae</taxon>
        <taxon>Anguininae</taxon>
        <taxon>Ditylenchus</taxon>
    </lineage>
</organism>
<dbReference type="InterPro" id="IPR006214">
    <property type="entry name" value="Bax_inhibitor_1-related"/>
</dbReference>
<dbReference type="PANTHER" id="PTHR23291">
    <property type="entry name" value="BAX INHIBITOR-RELATED"/>
    <property type="match status" value="1"/>
</dbReference>
<dbReference type="EMBL" id="JAKKPZ010000003">
    <property type="protein sequence ID" value="KAI1723616.1"/>
    <property type="molecule type" value="Genomic_DNA"/>
</dbReference>
<keyword evidence="3 5" id="KW-1133">Transmembrane helix</keyword>
<dbReference type="PANTHER" id="PTHR23291:SF50">
    <property type="entry name" value="PROTEIN LIFEGUARD 4"/>
    <property type="match status" value="1"/>
</dbReference>
<reference evidence="6" key="1">
    <citation type="submission" date="2022-01" db="EMBL/GenBank/DDBJ databases">
        <title>Genome Sequence Resource for Two Populations of Ditylenchus destructor, the Migratory Endoparasitic Phytonematode.</title>
        <authorList>
            <person name="Zhang H."/>
            <person name="Lin R."/>
            <person name="Xie B."/>
        </authorList>
    </citation>
    <scope>NUCLEOTIDE SEQUENCE</scope>
    <source>
        <strain evidence="6">BazhouSP</strain>
    </source>
</reference>
<evidence type="ECO:0000256" key="4">
    <source>
        <dbReference type="ARBA" id="ARBA00023136"/>
    </source>
</evidence>